<dbReference type="Pfam" id="PF08022">
    <property type="entry name" value="FAD_binding_8"/>
    <property type="match status" value="1"/>
</dbReference>
<protein>
    <submittedName>
        <fullName evidence="15">Cytochrome C</fullName>
    </submittedName>
</protein>
<keyword evidence="4 13" id="KW-0812">Transmembrane</keyword>
<evidence type="ECO:0000256" key="4">
    <source>
        <dbReference type="ARBA" id="ARBA00022692"/>
    </source>
</evidence>
<evidence type="ECO:0000256" key="5">
    <source>
        <dbReference type="ARBA" id="ARBA00022714"/>
    </source>
</evidence>
<keyword evidence="6" id="KW-0479">Metal-binding</keyword>
<dbReference type="Pfam" id="PF00175">
    <property type="entry name" value="NAD_binding_1"/>
    <property type="match status" value="1"/>
</dbReference>
<dbReference type="SUPFAM" id="SSF52343">
    <property type="entry name" value="Ferredoxin reductase-like, C-terminal NADP-linked domain"/>
    <property type="match status" value="1"/>
</dbReference>
<evidence type="ECO:0000256" key="8">
    <source>
        <dbReference type="ARBA" id="ARBA00022989"/>
    </source>
</evidence>
<keyword evidence="12 13" id="KW-0472">Membrane</keyword>
<dbReference type="Proteomes" id="UP000466730">
    <property type="component" value="Unassembled WGS sequence"/>
</dbReference>
<keyword evidence="11" id="KW-0411">Iron-sulfur</keyword>
<reference evidence="15 16" key="1">
    <citation type="submission" date="2019-11" db="EMBL/GenBank/DDBJ databases">
        <title>Draft Whole-Genome sequence of the marine photosynthetic bacterium Rhodovulum strictum DSM 11289.</title>
        <authorList>
            <person name="Kyndt J.A."/>
            <person name="Meyer T.E."/>
        </authorList>
    </citation>
    <scope>NUCLEOTIDE SEQUENCE [LARGE SCALE GENOMIC DNA]</scope>
    <source>
        <strain evidence="15 16">DSM 11289</strain>
    </source>
</reference>
<keyword evidence="5" id="KW-0001">2Fe-2S</keyword>
<keyword evidence="3" id="KW-0285">Flavoprotein</keyword>
<dbReference type="EMBL" id="WJPO01000031">
    <property type="protein sequence ID" value="MRH22455.1"/>
    <property type="molecule type" value="Genomic_DNA"/>
</dbReference>
<comment type="caution">
    <text evidence="15">The sequence shown here is derived from an EMBL/GenBank/DDBJ whole genome shotgun (WGS) entry which is preliminary data.</text>
</comment>
<evidence type="ECO:0000313" key="15">
    <source>
        <dbReference type="EMBL" id="MRH22455.1"/>
    </source>
</evidence>
<evidence type="ECO:0000256" key="10">
    <source>
        <dbReference type="ARBA" id="ARBA00023004"/>
    </source>
</evidence>
<dbReference type="GO" id="GO:0016020">
    <property type="term" value="C:membrane"/>
    <property type="evidence" value="ECO:0007669"/>
    <property type="project" value="UniProtKB-SubCell"/>
</dbReference>
<dbReference type="PROSITE" id="PS51384">
    <property type="entry name" value="FAD_FR"/>
    <property type="match status" value="1"/>
</dbReference>
<organism evidence="15 16">
    <name type="scientific">Rhodovulum strictum</name>
    <dbReference type="NCBI Taxonomy" id="58314"/>
    <lineage>
        <taxon>Bacteria</taxon>
        <taxon>Pseudomonadati</taxon>
        <taxon>Pseudomonadota</taxon>
        <taxon>Alphaproteobacteria</taxon>
        <taxon>Rhodobacterales</taxon>
        <taxon>Paracoccaceae</taxon>
        <taxon>Rhodovulum</taxon>
    </lineage>
</organism>
<feature type="transmembrane region" description="Helical" evidence="13">
    <location>
        <begin position="138"/>
        <end position="155"/>
    </location>
</feature>
<keyword evidence="9" id="KW-0560">Oxidoreductase</keyword>
<accession>A0A844BLC5</accession>
<dbReference type="GO" id="GO:0046872">
    <property type="term" value="F:metal ion binding"/>
    <property type="evidence" value="ECO:0007669"/>
    <property type="project" value="UniProtKB-KW"/>
</dbReference>
<sequence>MTDLAQPAKSVNVGPVRSSISWTTAVGDVLNLSGPLLVALMCVLAGLLGFTTYASYGSEAAIGIAVGAAAVVAMSQTLILASRPRLLEPMFGGLDRMYRVHKWLGISAMVLMILHQQIEPDFERAVRETGLGELAEEAGEFAFNALLVLIAISWFRRLPFTPLEIPYQLWRFSHRFMGVLFAVIVFHQFFVDMPTGVDPSLSVMLNTFGLGGVIAWVHTEFVAPRLRRREYTVSDISRHGDTTALTLSPKGRAMRWRPGQFAFFRAPEAGFSEPHPFTIASAPRSDGALTLSIKGLGGWTRRLPDALRTGMSMQVEGPYGRFDFHKGGARQIWLAGGIGITPFLAWAESLTEAERRDIHLVHCVRAPEEAIGLEILQAAAARNPRFSFQVVATARDGRLTAERLIGMAPFAVRDADLWFCGPTGLKDGILKGLKALDQTPRRVRFEHFEFA</sequence>
<dbReference type="GO" id="GO:0051537">
    <property type="term" value="F:2 iron, 2 sulfur cluster binding"/>
    <property type="evidence" value="ECO:0007669"/>
    <property type="project" value="UniProtKB-KW"/>
</dbReference>
<keyword evidence="7" id="KW-0274">FAD</keyword>
<feature type="transmembrane region" description="Helical" evidence="13">
    <location>
        <begin position="100"/>
        <end position="118"/>
    </location>
</feature>
<dbReference type="InterPro" id="IPR017938">
    <property type="entry name" value="Riboflavin_synthase-like_b-brl"/>
</dbReference>
<dbReference type="PANTHER" id="PTHR47354">
    <property type="entry name" value="NADH OXIDOREDUCTASE HCR"/>
    <property type="match status" value="1"/>
</dbReference>
<name>A0A844BLC5_9RHOB</name>
<feature type="transmembrane region" description="Helical" evidence="13">
    <location>
        <begin position="203"/>
        <end position="223"/>
    </location>
</feature>
<evidence type="ECO:0000256" key="3">
    <source>
        <dbReference type="ARBA" id="ARBA00022630"/>
    </source>
</evidence>
<keyword evidence="10" id="KW-0408">Iron</keyword>
<evidence type="ECO:0000256" key="6">
    <source>
        <dbReference type="ARBA" id="ARBA00022723"/>
    </source>
</evidence>
<keyword evidence="8 13" id="KW-1133">Transmembrane helix</keyword>
<dbReference type="Gene3D" id="3.40.50.80">
    <property type="entry name" value="Nucleotide-binding domain of ferredoxin-NADP reductase (FNR) module"/>
    <property type="match status" value="1"/>
</dbReference>
<dbReference type="RefSeq" id="WP_153749736.1">
    <property type="nucleotide sequence ID" value="NZ_BAAADI010000012.1"/>
</dbReference>
<evidence type="ECO:0000256" key="12">
    <source>
        <dbReference type="ARBA" id="ARBA00023136"/>
    </source>
</evidence>
<evidence type="ECO:0000313" key="16">
    <source>
        <dbReference type="Proteomes" id="UP000466730"/>
    </source>
</evidence>
<dbReference type="SUPFAM" id="SSF63380">
    <property type="entry name" value="Riboflavin synthase domain-like"/>
    <property type="match status" value="1"/>
</dbReference>
<dbReference type="InterPro" id="IPR039261">
    <property type="entry name" value="FNR_nucleotide-bd"/>
</dbReference>
<evidence type="ECO:0000256" key="1">
    <source>
        <dbReference type="ARBA" id="ARBA00001974"/>
    </source>
</evidence>
<dbReference type="AlphaFoldDB" id="A0A844BLC5"/>
<evidence type="ECO:0000256" key="13">
    <source>
        <dbReference type="SAM" id="Phobius"/>
    </source>
</evidence>
<dbReference type="Pfam" id="PF01794">
    <property type="entry name" value="Ferric_reduct"/>
    <property type="match status" value="1"/>
</dbReference>
<evidence type="ECO:0000256" key="2">
    <source>
        <dbReference type="ARBA" id="ARBA00004141"/>
    </source>
</evidence>
<dbReference type="GO" id="GO:0016491">
    <property type="term" value="F:oxidoreductase activity"/>
    <property type="evidence" value="ECO:0007669"/>
    <property type="project" value="UniProtKB-KW"/>
</dbReference>
<keyword evidence="16" id="KW-1185">Reference proteome</keyword>
<gene>
    <name evidence="15" type="ORF">GH815_15865</name>
</gene>
<dbReference type="Gene3D" id="2.40.30.10">
    <property type="entry name" value="Translation factors"/>
    <property type="match status" value="1"/>
</dbReference>
<dbReference type="GO" id="GO:0050660">
    <property type="term" value="F:flavin adenine dinucleotide binding"/>
    <property type="evidence" value="ECO:0007669"/>
    <property type="project" value="TreeGrafter"/>
</dbReference>
<evidence type="ECO:0000256" key="9">
    <source>
        <dbReference type="ARBA" id="ARBA00023002"/>
    </source>
</evidence>
<dbReference type="InterPro" id="IPR001433">
    <property type="entry name" value="OxRdtase_FAD/NAD-bd"/>
</dbReference>
<dbReference type="CDD" id="cd06198">
    <property type="entry name" value="FNR_like_3"/>
    <property type="match status" value="1"/>
</dbReference>
<feature type="transmembrane region" description="Helical" evidence="13">
    <location>
        <begin position="176"/>
        <end position="191"/>
    </location>
</feature>
<comment type="cofactor">
    <cofactor evidence="1">
        <name>FAD</name>
        <dbReference type="ChEBI" id="CHEBI:57692"/>
    </cofactor>
</comment>
<feature type="transmembrane region" description="Helical" evidence="13">
    <location>
        <begin position="60"/>
        <end position="80"/>
    </location>
</feature>
<dbReference type="InterPro" id="IPR050415">
    <property type="entry name" value="MRET"/>
</dbReference>
<dbReference type="InterPro" id="IPR017927">
    <property type="entry name" value="FAD-bd_FR_type"/>
</dbReference>
<feature type="domain" description="FAD-binding FR-type" evidence="14">
    <location>
        <begin position="226"/>
        <end position="325"/>
    </location>
</feature>
<evidence type="ECO:0000256" key="11">
    <source>
        <dbReference type="ARBA" id="ARBA00023014"/>
    </source>
</evidence>
<evidence type="ECO:0000256" key="7">
    <source>
        <dbReference type="ARBA" id="ARBA00022827"/>
    </source>
</evidence>
<dbReference type="OrthoDB" id="9792185at2"/>
<feature type="transmembrane region" description="Helical" evidence="13">
    <location>
        <begin position="36"/>
        <end position="54"/>
    </location>
</feature>
<evidence type="ECO:0000259" key="14">
    <source>
        <dbReference type="PROSITE" id="PS51384"/>
    </source>
</evidence>
<dbReference type="InterPro" id="IPR013130">
    <property type="entry name" value="Fe3_Rdtase_TM_dom"/>
</dbReference>
<dbReference type="PRINTS" id="PR00409">
    <property type="entry name" value="PHDIOXRDTASE"/>
</dbReference>
<dbReference type="InterPro" id="IPR013112">
    <property type="entry name" value="FAD-bd_8"/>
</dbReference>
<comment type="subcellular location">
    <subcellularLocation>
        <location evidence="2">Membrane</location>
        <topology evidence="2">Multi-pass membrane protein</topology>
    </subcellularLocation>
</comment>
<proteinExistence type="predicted"/>
<dbReference type="PANTHER" id="PTHR47354:SF8">
    <property type="entry name" value="1,2-PHENYLACETYL-COA EPOXIDASE, SUBUNIT E"/>
    <property type="match status" value="1"/>
</dbReference>